<feature type="transmembrane region" description="Helical" evidence="5">
    <location>
        <begin position="300"/>
        <end position="324"/>
    </location>
</feature>
<dbReference type="PROSITE" id="PS50853">
    <property type="entry name" value="FN3"/>
    <property type="match status" value="1"/>
</dbReference>
<sequence>MQEASHGAEGAALPPALQPYGSPPRGRLRVVGAGRALAGAYQCRVDNGVGPPATALIRLVVTYGPELEEDPPVVPVGDGAEVAELRCRARGVPAVELSWERYGQSLPPDGDWYHWRQWREAPWSGSVLTVTNVSLERSQRRAAPSPNWDQYRNWEPRNRTLGSFVCVARSARGTARREMRLQLADRPDPPRDVRVLQSGPTALSLGWTAGFGGGLQQSFIVRVEGPGAPPPPAAFLSPGPALTVSGLRPSTTYDVTVVARNSRGDSAPAVIKATTSELPQDWPQPPGEAPPPSALPGPPVLVGALCAVGALLLLGNGALAAALLRRNRNRKRGGGADERGRSPEGRGEQSVEMSSMGSWPPPPPSDAAPPHLGGLPPPPPGRTPKNGVPPRPPRG</sequence>
<protein>
    <submittedName>
        <fullName evidence="8">Uncharacterized protein</fullName>
    </submittedName>
</protein>
<keyword evidence="3" id="KW-0393">Immunoglobulin domain</keyword>
<dbReference type="Ensembl" id="ENSGALT00010000528.1">
    <property type="protein sequence ID" value="ENSGALP00010000301.1"/>
    <property type="gene ID" value="ENSGALG00010000272.1"/>
</dbReference>
<feature type="region of interest" description="Disordered" evidence="4">
    <location>
        <begin position="276"/>
        <end position="295"/>
    </location>
</feature>
<evidence type="ECO:0000256" key="3">
    <source>
        <dbReference type="ARBA" id="ARBA00023319"/>
    </source>
</evidence>
<dbReference type="InterPro" id="IPR007110">
    <property type="entry name" value="Ig-like_dom"/>
</dbReference>
<dbReference type="InterPro" id="IPR036116">
    <property type="entry name" value="FN3_sf"/>
</dbReference>
<evidence type="ECO:0000256" key="5">
    <source>
        <dbReference type="SAM" id="Phobius"/>
    </source>
</evidence>
<reference evidence="8" key="2">
    <citation type="submission" date="2025-09" db="UniProtKB">
        <authorList>
            <consortium name="Ensembl"/>
        </authorList>
    </citation>
    <scope>IDENTIFICATION</scope>
    <source>
        <strain evidence="8">broiler</strain>
    </source>
</reference>
<dbReference type="FunCoup" id="A0A8V0X6U3">
    <property type="interactions" value="51"/>
</dbReference>
<dbReference type="OrthoDB" id="10028801at2759"/>
<name>A0A8V0X6U3_CHICK</name>
<evidence type="ECO:0000313" key="9">
    <source>
        <dbReference type="Proteomes" id="UP000000539"/>
    </source>
</evidence>
<accession>A0A8V0X6U3</accession>
<organism evidence="8 9">
    <name type="scientific">Gallus gallus</name>
    <name type="common">Chicken</name>
    <dbReference type="NCBI Taxonomy" id="9031"/>
    <lineage>
        <taxon>Eukaryota</taxon>
        <taxon>Metazoa</taxon>
        <taxon>Chordata</taxon>
        <taxon>Craniata</taxon>
        <taxon>Vertebrata</taxon>
        <taxon>Euteleostomi</taxon>
        <taxon>Archelosauria</taxon>
        <taxon>Archosauria</taxon>
        <taxon>Dinosauria</taxon>
        <taxon>Saurischia</taxon>
        <taxon>Theropoda</taxon>
        <taxon>Coelurosauria</taxon>
        <taxon>Aves</taxon>
        <taxon>Neognathae</taxon>
        <taxon>Galloanserae</taxon>
        <taxon>Galliformes</taxon>
        <taxon>Phasianidae</taxon>
        <taxon>Phasianinae</taxon>
        <taxon>Gallus</taxon>
    </lineage>
</organism>
<feature type="region of interest" description="Disordered" evidence="4">
    <location>
        <begin position="1"/>
        <end position="21"/>
    </location>
</feature>
<dbReference type="CDD" id="cd00063">
    <property type="entry name" value="FN3"/>
    <property type="match status" value="1"/>
</dbReference>
<dbReference type="Gene3D" id="2.60.40.10">
    <property type="entry name" value="Immunoglobulins"/>
    <property type="match status" value="2"/>
</dbReference>
<evidence type="ECO:0000256" key="1">
    <source>
        <dbReference type="ARBA" id="ARBA00022729"/>
    </source>
</evidence>
<keyword evidence="9" id="KW-1185">Reference proteome</keyword>
<dbReference type="InterPro" id="IPR036179">
    <property type="entry name" value="Ig-like_dom_sf"/>
</dbReference>
<evidence type="ECO:0000256" key="2">
    <source>
        <dbReference type="ARBA" id="ARBA00023157"/>
    </source>
</evidence>
<reference evidence="8" key="1">
    <citation type="submission" date="2025-08" db="UniProtKB">
        <authorList>
            <consortium name="Ensembl"/>
        </authorList>
    </citation>
    <scope>IDENTIFICATION</scope>
    <source>
        <strain evidence="8">broiler</strain>
    </source>
</reference>
<feature type="compositionally biased region" description="Pro residues" evidence="4">
    <location>
        <begin position="282"/>
        <end position="295"/>
    </location>
</feature>
<dbReference type="InterPro" id="IPR013783">
    <property type="entry name" value="Ig-like_fold"/>
</dbReference>
<feature type="domain" description="Ig-like" evidence="6">
    <location>
        <begin position="65"/>
        <end position="182"/>
    </location>
</feature>
<dbReference type="Pfam" id="PF00041">
    <property type="entry name" value="fn3"/>
    <property type="match status" value="1"/>
</dbReference>
<feature type="region of interest" description="Disordered" evidence="4">
    <location>
        <begin position="330"/>
        <end position="395"/>
    </location>
</feature>
<dbReference type="PANTHER" id="PTHR45080">
    <property type="entry name" value="CONTACTIN 5"/>
    <property type="match status" value="1"/>
</dbReference>
<dbReference type="InterPro" id="IPR050958">
    <property type="entry name" value="Cell_Adh-Cytoskel_Orgn"/>
</dbReference>
<dbReference type="GeneTree" id="ENSGT00940000159510"/>
<keyword evidence="5" id="KW-1133">Transmembrane helix</keyword>
<dbReference type="SMART" id="SM00060">
    <property type="entry name" value="FN3"/>
    <property type="match status" value="1"/>
</dbReference>
<proteinExistence type="predicted"/>
<gene>
    <name evidence="8" type="primary">LOC112531323</name>
</gene>
<evidence type="ECO:0000256" key="4">
    <source>
        <dbReference type="SAM" id="MobiDB-lite"/>
    </source>
</evidence>
<feature type="compositionally biased region" description="Basic and acidic residues" evidence="4">
    <location>
        <begin position="334"/>
        <end position="349"/>
    </location>
</feature>
<dbReference type="AlphaFoldDB" id="A0A8V0X6U3"/>
<keyword evidence="5" id="KW-0472">Membrane</keyword>
<dbReference type="PROSITE" id="PS50835">
    <property type="entry name" value="IG_LIKE"/>
    <property type="match status" value="1"/>
</dbReference>
<keyword evidence="1" id="KW-0732">Signal</keyword>
<dbReference type="PANTHER" id="PTHR45080:SF8">
    <property type="entry name" value="IG-LIKE DOMAIN-CONTAINING PROTEIN"/>
    <property type="match status" value="1"/>
</dbReference>
<feature type="domain" description="Fibronectin type-III" evidence="7">
    <location>
        <begin position="189"/>
        <end position="281"/>
    </location>
</feature>
<dbReference type="SUPFAM" id="SSF48726">
    <property type="entry name" value="Immunoglobulin"/>
    <property type="match status" value="1"/>
</dbReference>
<dbReference type="InterPro" id="IPR003961">
    <property type="entry name" value="FN3_dom"/>
</dbReference>
<keyword evidence="2" id="KW-1015">Disulfide bond</keyword>
<dbReference type="SUPFAM" id="SSF49265">
    <property type="entry name" value="Fibronectin type III"/>
    <property type="match status" value="1"/>
</dbReference>
<evidence type="ECO:0000259" key="6">
    <source>
        <dbReference type="PROSITE" id="PS50835"/>
    </source>
</evidence>
<feature type="compositionally biased region" description="Pro residues" evidence="4">
    <location>
        <begin position="375"/>
        <end position="395"/>
    </location>
</feature>
<keyword evidence="5" id="KW-0812">Transmembrane</keyword>
<dbReference type="Proteomes" id="UP000000539">
    <property type="component" value="Unassembled WGS sequence"/>
</dbReference>
<evidence type="ECO:0000259" key="7">
    <source>
        <dbReference type="PROSITE" id="PS50853"/>
    </source>
</evidence>
<evidence type="ECO:0000313" key="8">
    <source>
        <dbReference type="Ensembl" id="ENSGALP00010000301.1"/>
    </source>
</evidence>